<proteinExistence type="predicted"/>
<gene>
    <name evidence="2" type="ORF">Sar04_17400</name>
</gene>
<dbReference type="EMBL" id="BOQM01000010">
    <property type="protein sequence ID" value="GIM84446.1"/>
    <property type="molecule type" value="Genomic_DNA"/>
</dbReference>
<name>A0ABQ4JSH4_SALAC</name>
<organism evidence="2 3">
    <name type="scientific">Salinispora arenicola</name>
    <dbReference type="NCBI Taxonomy" id="168697"/>
    <lineage>
        <taxon>Bacteria</taxon>
        <taxon>Bacillati</taxon>
        <taxon>Actinomycetota</taxon>
        <taxon>Actinomycetes</taxon>
        <taxon>Micromonosporales</taxon>
        <taxon>Micromonosporaceae</taxon>
        <taxon>Salinispora</taxon>
    </lineage>
</organism>
<feature type="compositionally biased region" description="Basic and acidic residues" evidence="1">
    <location>
        <begin position="1"/>
        <end position="35"/>
    </location>
</feature>
<evidence type="ECO:0000313" key="2">
    <source>
        <dbReference type="EMBL" id="GIM84446.1"/>
    </source>
</evidence>
<comment type="caution">
    <text evidence="2">The sequence shown here is derived from an EMBL/GenBank/DDBJ whole genome shotgun (WGS) entry which is preliminary data.</text>
</comment>
<evidence type="ECO:0000313" key="3">
    <source>
        <dbReference type="Proteomes" id="UP000677457"/>
    </source>
</evidence>
<keyword evidence="3" id="KW-1185">Reference proteome</keyword>
<reference evidence="2 3" key="1">
    <citation type="submission" date="2021-03" db="EMBL/GenBank/DDBJ databases">
        <title>Whole genome shotgun sequence of Salinispora arenicola NBRC 105043.</title>
        <authorList>
            <person name="Komaki H."/>
            <person name="Tamura T."/>
        </authorList>
    </citation>
    <scope>NUCLEOTIDE SEQUENCE [LARGE SCALE GENOMIC DNA]</scope>
    <source>
        <strain evidence="2 3">NBRC 105043</strain>
    </source>
</reference>
<accession>A0ABQ4JSH4</accession>
<feature type="region of interest" description="Disordered" evidence="1">
    <location>
        <begin position="1"/>
        <end position="61"/>
    </location>
</feature>
<sequence length="99" mass="10558">MLGRDRRGGRHDDGAHRHDDGWRNDPTDSHMRHGSGDAAGPRRLGEARRIGTGGTGGVSDTHLFGIGSDVPFEHSVRRRVTFDYSVSVGCCSTTPCGAG</sequence>
<protein>
    <submittedName>
        <fullName evidence="2">Uncharacterized protein</fullName>
    </submittedName>
</protein>
<dbReference type="Proteomes" id="UP000677457">
    <property type="component" value="Unassembled WGS sequence"/>
</dbReference>
<evidence type="ECO:0000256" key="1">
    <source>
        <dbReference type="SAM" id="MobiDB-lite"/>
    </source>
</evidence>